<keyword evidence="3" id="KW-1185">Reference proteome</keyword>
<feature type="compositionally biased region" description="Polar residues" evidence="1">
    <location>
        <begin position="1"/>
        <end position="13"/>
    </location>
</feature>
<feature type="compositionally biased region" description="Low complexity" evidence="1">
    <location>
        <begin position="14"/>
        <end position="31"/>
    </location>
</feature>
<gene>
    <name evidence="2" type="ORF">RFULGI_LOCUS15432</name>
</gene>
<accession>A0A9N9P050</accession>
<dbReference type="EMBL" id="CAJVPZ010049506">
    <property type="protein sequence ID" value="CAG8775979.1"/>
    <property type="molecule type" value="Genomic_DNA"/>
</dbReference>
<organism evidence="2 3">
    <name type="scientific">Racocetra fulgida</name>
    <dbReference type="NCBI Taxonomy" id="60492"/>
    <lineage>
        <taxon>Eukaryota</taxon>
        <taxon>Fungi</taxon>
        <taxon>Fungi incertae sedis</taxon>
        <taxon>Mucoromycota</taxon>
        <taxon>Glomeromycotina</taxon>
        <taxon>Glomeromycetes</taxon>
        <taxon>Diversisporales</taxon>
        <taxon>Gigasporaceae</taxon>
        <taxon>Racocetra</taxon>
    </lineage>
</organism>
<feature type="non-terminal residue" evidence="2">
    <location>
        <position position="1"/>
    </location>
</feature>
<evidence type="ECO:0000313" key="2">
    <source>
        <dbReference type="EMBL" id="CAG8775979.1"/>
    </source>
</evidence>
<feature type="compositionally biased region" description="Polar residues" evidence="1">
    <location>
        <begin position="32"/>
        <end position="41"/>
    </location>
</feature>
<name>A0A9N9P050_9GLOM</name>
<protein>
    <submittedName>
        <fullName evidence="2">8561_t:CDS:1</fullName>
    </submittedName>
</protein>
<dbReference type="AlphaFoldDB" id="A0A9N9P050"/>
<evidence type="ECO:0000256" key="1">
    <source>
        <dbReference type="SAM" id="MobiDB-lite"/>
    </source>
</evidence>
<reference evidence="2" key="1">
    <citation type="submission" date="2021-06" db="EMBL/GenBank/DDBJ databases">
        <authorList>
            <person name="Kallberg Y."/>
            <person name="Tangrot J."/>
            <person name="Rosling A."/>
        </authorList>
    </citation>
    <scope>NUCLEOTIDE SEQUENCE</scope>
    <source>
        <strain evidence="2">IN212</strain>
    </source>
</reference>
<sequence>DSYKWTNSYDPSKQLQSILPTQTPTQTPTITEMPSSSTSNVGAIIGGT</sequence>
<comment type="caution">
    <text evidence="2">The sequence shown here is derived from an EMBL/GenBank/DDBJ whole genome shotgun (WGS) entry which is preliminary data.</text>
</comment>
<feature type="region of interest" description="Disordered" evidence="1">
    <location>
        <begin position="1"/>
        <end position="48"/>
    </location>
</feature>
<feature type="non-terminal residue" evidence="2">
    <location>
        <position position="48"/>
    </location>
</feature>
<dbReference type="Proteomes" id="UP000789396">
    <property type="component" value="Unassembled WGS sequence"/>
</dbReference>
<evidence type="ECO:0000313" key="3">
    <source>
        <dbReference type="Proteomes" id="UP000789396"/>
    </source>
</evidence>
<proteinExistence type="predicted"/>